<feature type="region of interest" description="Disordered" evidence="1">
    <location>
        <begin position="17"/>
        <end position="196"/>
    </location>
</feature>
<organism evidence="2 3">
    <name type="scientific">Karstenula rhodostoma CBS 690.94</name>
    <dbReference type="NCBI Taxonomy" id="1392251"/>
    <lineage>
        <taxon>Eukaryota</taxon>
        <taxon>Fungi</taxon>
        <taxon>Dikarya</taxon>
        <taxon>Ascomycota</taxon>
        <taxon>Pezizomycotina</taxon>
        <taxon>Dothideomycetes</taxon>
        <taxon>Pleosporomycetidae</taxon>
        <taxon>Pleosporales</taxon>
        <taxon>Massarineae</taxon>
        <taxon>Didymosphaeriaceae</taxon>
        <taxon>Karstenula</taxon>
    </lineage>
</organism>
<name>A0A9P4PEQ7_9PLEO</name>
<dbReference type="Proteomes" id="UP000799764">
    <property type="component" value="Unassembled WGS sequence"/>
</dbReference>
<feature type="compositionally biased region" description="Low complexity" evidence="1">
    <location>
        <begin position="100"/>
        <end position="115"/>
    </location>
</feature>
<dbReference type="OrthoDB" id="10428066at2759"/>
<evidence type="ECO:0000313" key="2">
    <source>
        <dbReference type="EMBL" id="KAF2441988.1"/>
    </source>
</evidence>
<gene>
    <name evidence="2" type="ORF">P171DRAFT_487252</name>
</gene>
<proteinExistence type="predicted"/>
<reference evidence="2" key="1">
    <citation type="journal article" date="2020" name="Stud. Mycol.">
        <title>101 Dothideomycetes genomes: a test case for predicting lifestyles and emergence of pathogens.</title>
        <authorList>
            <person name="Haridas S."/>
            <person name="Albert R."/>
            <person name="Binder M."/>
            <person name="Bloem J."/>
            <person name="Labutti K."/>
            <person name="Salamov A."/>
            <person name="Andreopoulos B."/>
            <person name="Baker S."/>
            <person name="Barry K."/>
            <person name="Bills G."/>
            <person name="Bluhm B."/>
            <person name="Cannon C."/>
            <person name="Castanera R."/>
            <person name="Culley D."/>
            <person name="Daum C."/>
            <person name="Ezra D."/>
            <person name="Gonzalez J."/>
            <person name="Henrissat B."/>
            <person name="Kuo A."/>
            <person name="Liang C."/>
            <person name="Lipzen A."/>
            <person name="Lutzoni F."/>
            <person name="Magnuson J."/>
            <person name="Mondo S."/>
            <person name="Nolan M."/>
            <person name="Ohm R."/>
            <person name="Pangilinan J."/>
            <person name="Park H.-J."/>
            <person name="Ramirez L."/>
            <person name="Alfaro M."/>
            <person name="Sun H."/>
            <person name="Tritt A."/>
            <person name="Yoshinaga Y."/>
            <person name="Zwiers L.-H."/>
            <person name="Turgeon B."/>
            <person name="Goodwin S."/>
            <person name="Spatafora J."/>
            <person name="Crous P."/>
            <person name="Grigoriev I."/>
        </authorList>
    </citation>
    <scope>NUCLEOTIDE SEQUENCE</scope>
    <source>
        <strain evidence="2">CBS 690.94</strain>
    </source>
</reference>
<feature type="compositionally biased region" description="Polar residues" evidence="1">
    <location>
        <begin position="59"/>
        <end position="82"/>
    </location>
</feature>
<dbReference type="AlphaFoldDB" id="A0A9P4PEQ7"/>
<evidence type="ECO:0000256" key="1">
    <source>
        <dbReference type="SAM" id="MobiDB-lite"/>
    </source>
</evidence>
<feature type="compositionally biased region" description="Polar residues" evidence="1">
    <location>
        <begin position="220"/>
        <end position="238"/>
    </location>
</feature>
<evidence type="ECO:0000313" key="3">
    <source>
        <dbReference type="Proteomes" id="UP000799764"/>
    </source>
</evidence>
<feature type="compositionally biased region" description="Polar residues" evidence="1">
    <location>
        <begin position="146"/>
        <end position="157"/>
    </location>
</feature>
<feature type="compositionally biased region" description="Basic and acidic residues" evidence="1">
    <location>
        <begin position="20"/>
        <end position="31"/>
    </location>
</feature>
<protein>
    <submittedName>
        <fullName evidence="2">Uncharacterized protein</fullName>
    </submittedName>
</protein>
<accession>A0A9P4PEQ7</accession>
<comment type="caution">
    <text evidence="2">The sequence shown here is derived from an EMBL/GenBank/DDBJ whole genome shotgun (WGS) entry which is preliminary data.</text>
</comment>
<keyword evidence="3" id="KW-1185">Reference proteome</keyword>
<feature type="region of interest" description="Disordered" evidence="1">
    <location>
        <begin position="215"/>
        <end position="238"/>
    </location>
</feature>
<dbReference type="EMBL" id="MU001504">
    <property type="protein sequence ID" value="KAF2441988.1"/>
    <property type="molecule type" value="Genomic_DNA"/>
</dbReference>
<feature type="compositionally biased region" description="Low complexity" evidence="1">
    <location>
        <begin position="84"/>
        <end position="93"/>
    </location>
</feature>
<feature type="compositionally biased region" description="Polar residues" evidence="1">
    <location>
        <begin position="120"/>
        <end position="139"/>
    </location>
</feature>
<sequence length="238" mass="26685">MSRKWKKAFRGVEAVQAFESLDRGGHQRPDPRYNTPNRVGPPDEGPLPSVQDQIPRYGQNASYFNGHPHSNVSSPFGVNATQAPGPFQYSYQSSPPPQPLQHAPQSSPPQQYSPPVADYSYSQNQSAYGAHQGTTTTNYHAPVQGSPPQMENYNASGNPPRWQNRGFEDVSGGNSRIWSSPGTQYDSYNQPRTEYSQRSNTIYEGSYQQQYDTWPEPLHRSSTMPNNNYHNCAENLSQ</sequence>
<feature type="compositionally biased region" description="Polar residues" evidence="1">
    <location>
        <begin position="172"/>
        <end position="196"/>
    </location>
</feature>